<accession>A0AAD9WME0</accession>
<evidence type="ECO:0000313" key="2">
    <source>
        <dbReference type="EMBL" id="KAK2636466.1"/>
    </source>
</evidence>
<feature type="compositionally biased region" description="Polar residues" evidence="1">
    <location>
        <begin position="15"/>
        <end position="24"/>
    </location>
</feature>
<protein>
    <submittedName>
        <fullName evidence="2">Uncharacterized protein</fullName>
    </submittedName>
</protein>
<proteinExistence type="predicted"/>
<evidence type="ECO:0000256" key="1">
    <source>
        <dbReference type="SAM" id="MobiDB-lite"/>
    </source>
</evidence>
<feature type="region of interest" description="Disordered" evidence="1">
    <location>
        <begin position="48"/>
        <end position="79"/>
    </location>
</feature>
<feature type="region of interest" description="Disordered" evidence="1">
    <location>
        <begin position="1"/>
        <end position="35"/>
    </location>
</feature>
<comment type="caution">
    <text evidence="2">The sequence shown here is derived from an EMBL/GenBank/DDBJ whole genome shotgun (WGS) entry which is preliminary data.</text>
</comment>
<feature type="compositionally biased region" description="Polar residues" evidence="1">
    <location>
        <begin position="112"/>
        <end position="124"/>
    </location>
</feature>
<dbReference type="AlphaFoldDB" id="A0AAD9WME0"/>
<keyword evidence="3" id="KW-1185">Reference proteome</keyword>
<dbReference type="EMBL" id="JANJYI010000009">
    <property type="protein sequence ID" value="KAK2636466.1"/>
    <property type="molecule type" value="Genomic_DNA"/>
</dbReference>
<sequence length="132" mass="14604">MVSERSRSMAMDSPATPNQQGSQDSDQETPVPMMQFATNISIDLSNASTNVQDKFQRGDSGSFQRARQFRGKSRGRGVGRLNGSRLVCQVCGKVGHTKNVCYHRFDPTYGSNNNRQNSTPQGNIAANRIYSR</sequence>
<dbReference type="Proteomes" id="UP001280121">
    <property type="component" value="Unassembled WGS sequence"/>
</dbReference>
<name>A0AAD9WME0_9ROSI</name>
<reference evidence="2" key="1">
    <citation type="journal article" date="2023" name="Plant J.">
        <title>Genome sequences and population genomics provide insights into the demographic history, inbreeding, and mutation load of two 'living fossil' tree species of Dipteronia.</title>
        <authorList>
            <person name="Feng Y."/>
            <person name="Comes H.P."/>
            <person name="Chen J."/>
            <person name="Zhu S."/>
            <person name="Lu R."/>
            <person name="Zhang X."/>
            <person name="Li P."/>
            <person name="Qiu J."/>
            <person name="Olsen K.M."/>
            <person name="Qiu Y."/>
        </authorList>
    </citation>
    <scope>NUCLEOTIDE SEQUENCE</scope>
    <source>
        <strain evidence="2">KIB01</strain>
    </source>
</reference>
<evidence type="ECO:0000313" key="3">
    <source>
        <dbReference type="Proteomes" id="UP001280121"/>
    </source>
</evidence>
<feature type="region of interest" description="Disordered" evidence="1">
    <location>
        <begin position="112"/>
        <end position="132"/>
    </location>
</feature>
<feature type="compositionally biased region" description="Basic residues" evidence="1">
    <location>
        <begin position="67"/>
        <end position="77"/>
    </location>
</feature>
<feature type="compositionally biased region" description="Polar residues" evidence="1">
    <location>
        <begin position="48"/>
        <end position="65"/>
    </location>
</feature>
<gene>
    <name evidence="2" type="ORF">Ddye_031258</name>
</gene>
<organism evidence="2 3">
    <name type="scientific">Dipteronia dyeriana</name>
    <dbReference type="NCBI Taxonomy" id="168575"/>
    <lineage>
        <taxon>Eukaryota</taxon>
        <taxon>Viridiplantae</taxon>
        <taxon>Streptophyta</taxon>
        <taxon>Embryophyta</taxon>
        <taxon>Tracheophyta</taxon>
        <taxon>Spermatophyta</taxon>
        <taxon>Magnoliopsida</taxon>
        <taxon>eudicotyledons</taxon>
        <taxon>Gunneridae</taxon>
        <taxon>Pentapetalae</taxon>
        <taxon>rosids</taxon>
        <taxon>malvids</taxon>
        <taxon>Sapindales</taxon>
        <taxon>Sapindaceae</taxon>
        <taxon>Hippocastanoideae</taxon>
        <taxon>Acereae</taxon>
        <taxon>Dipteronia</taxon>
    </lineage>
</organism>